<evidence type="ECO:0000313" key="2">
    <source>
        <dbReference type="EMBL" id="TCZ74532.1"/>
    </source>
</evidence>
<feature type="transmembrane region" description="Helical" evidence="1">
    <location>
        <begin position="35"/>
        <end position="54"/>
    </location>
</feature>
<proteinExistence type="predicted"/>
<feature type="transmembrane region" description="Helical" evidence="1">
    <location>
        <begin position="214"/>
        <end position="243"/>
    </location>
</feature>
<feature type="transmembrane region" description="Helical" evidence="1">
    <location>
        <begin position="184"/>
        <end position="202"/>
    </location>
</feature>
<keyword evidence="3" id="KW-1185">Reference proteome</keyword>
<accession>A0A4V2WN90</accession>
<keyword evidence="1" id="KW-0812">Transmembrane</keyword>
<organism evidence="2 3">
    <name type="scientific">Flaviaesturariibacter aridisoli</name>
    <dbReference type="NCBI Taxonomy" id="2545761"/>
    <lineage>
        <taxon>Bacteria</taxon>
        <taxon>Pseudomonadati</taxon>
        <taxon>Bacteroidota</taxon>
        <taxon>Chitinophagia</taxon>
        <taxon>Chitinophagales</taxon>
        <taxon>Chitinophagaceae</taxon>
        <taxon>Flaviaestuariibacter</taxon>
    </lineage>
</organism>
<feature type="transmembrane region" description="Helical" evidence="1">
    <location>
        <begin position="131"/>
        <end position="153"/>
    </location>
</feature>
<dbReference type="AlphaFoldDB" id="A0A4V2WN90"/>
<evidence type="ECO:0000313" key="3">
    <source>
        <dbReference type="Proteomes" id="UP000295164"/>
    </source>
</evidence>
<dbReference type="EMBL" id="SKFH01000002">
    <property type="protein sequence ID" value="TCZ74532.1"/>
    <property type="molecule type" value="Genomic_DNA"/>
</dbReference>
<comment type="caution">
    <text evidence="2">The sequence shown here is derived from an EMBL/GenBank/DDBJ whole genome shotgun (WGS) entry which is preliminary data.</text>
</comment>
<feature type="transmembrane region" description="Helical" evidence="1">
    <location>
        <begin position="159"/>
        <end position="177"/>
    </location>
</feature>
<feature type="transmembrane region" description="Helical" evidence="1">
    <location>
        <begin position="362"/>
        <end position="384"/>
    </location>
</feature>
<protein>
    <recommendedName>
        <fullName evidence="4">Glycosyltransferase RgtA/B/C/D-like domain-containing protein</fullName>
    </recommendedName>
</protein>
<keyword evidence="1" id="KW-0472">Membrane</keyword>
<dbReference type="Proteomes" id="UP000295164">
    <property type="component" value="Unassembled WGS sequence"/>
</dbReference>
<feature type="transmembrane region" description="Helical" evidence="1">
    <location>
        <begin position="328"/>
        <end position="350"/>
    </location>
</feature>
<feature type="transmembrane region" description="Helical" evidence="1">
    <location>
        <begin position="390"/>
        <end position="410"/>
    </location>
</feature>
<dbReference type="OrthoDB" id="652386at2"/>
<dbReference type="RefSeq" id="WP_131850576.1">
    <property type="nucleotide sequence ID" value="NZ_SKFH01000002.1"/>
</dbReference>
<keyword evidence="1" id="KW-1133">Transmembrane helix</keyword>
<name>A0A4V2WN90_9BACT</name>
<evidence type="ECO:0008006" key="4">
    <source>
        <dbReference type="Google" id="ProtNLM"/>
    </source>
</evidence>
<evidence type="ECO:0000256" key="1">
    <source>
        <dbReference type="SAM" id="Phobius"/>
    </source>
</evidence>
<sequence length="421" mass="48627">MSYLLFVLFLLLFVWLLRKIPFFRNSGLSQTQVQIVFLLKVFAGILYGLVGIYYSQKGQIVDTWWLHYQGLKEGALLHRDPHAFFTDLLRNNYSHGFGRFLSSRNSWWNDLHSNLFIKCLALLNEITRGHYFVNVLFFAFATMAGPVALFRIFHQLYPGRKAAVFVGAFLVPSYLFWTSGIFRDAPVALALGMILYCFFMGLRDRWKAKYVVTIVAGLLLLLVFRNYLVVVLLPALLAWWVAARSRTHPLLVFGITYAVYGLLFFCTRYAVPVLDFPQMAVEKQEDFFTLVGNSMIPAPKLQPTAWSFLTNAPHALSLLLLRPWPGDVYNSFILLACIETYVLLGLFGWWLLRHRGGRVEPFVAFCLFFAFTLFLMIGFTVNFLGAMVRYRSLVLPLLVTPLLSTLRLRWKDREHMTNKNM</sequence>
<reference evidence="2 3" key="1">
    <citation type="submission" date="2019-03" db="EMBL/GenBank/DDBJ databases">
        <authorList>
            <person name="Kim M.K.M."/>
        </authorList>
    </citation>
    <scope>NUCLEOTIDE SEQUENCE [LARGE SCALE GENOMIC DNA]</scope>
    <source>
        <strain evidence="2 3">17J68-15</strain>
    </source>
</reference>
<gene>
    <name evidence="2" type="ORF">E0486_02585</name>
</gene>
<feature type="transmembrane region" description="Helical" evidence="1">
    <location>
        <begin position="250"/>
        <end position="271"/>
    </location>
</feature>